<dbReference type="RefSeq" id="WP_356760951.1">
    <property type="nucleotide sequence ID" value="NZ_JBHMAR010000112.1"/>
</dbReference>
<feature type="transmembrane region" description="Helical" evidence="2">
    <location>
        <begin position="55"/>
        <end position="74"/>
    </location>
</feature>
<evidence type="ECO:0000256" key="2">
    <source>
        <dbReference type="SAM" id="Phobius"/>
    </source>
</evidence>
<evidence type="ECO:0000313" key="4">
    <source>
        <dbReference type="Proteomes" id="UP001589703"/>
    </source>
</evidence>
<sequence>MRDPNEKERAKAPRADDVGEENRQANPGAWPEASSRRGWRTRVVRGAVFMMKETLRGIGSGVGSVAVTAVILWWQSRH</sequence>
<comment type="caution">
    <text evidence="3">The sequence shown here is derived from an EMBL/GenBank/DDBJ whole genome shotgun (WGS) entry which is preliminary data.</text>
</comment>
<keyword evidence="2" id="KW-0472">Membrane</keyword>
<name>A0ABV5VNL7_9ACTN</name>
<protein>
    <submittedName>
        <fullName evidence="3">Uncharacterized protein</fullName>
    </submittedName>
</protein>
<reference evidence="3 4" key="1">
    <citation type="submission" date="2024-09" db="EMBL/GenBank/DDBJ databases">
        <authorList>
            <person name="Sun Q."/>
            <person name="Mori K."/>
        </authorList>
    </citation>
    <scope>NUCLEOTIDE SEQUENCE [LARGE SCALE GENOMIC DNA]</scope>
    <source>
        <strain evidence="3 4">JCM 10918</strain>
    </source>
</reference>
<gene>
    <name evidence="3" type="ORF">ACFFRO_30680</name>
</gene>
<accession>A0ABV5VNL7</accession>
<dbReference type="EMBL" id="JBHMAR010000112">
    <property type="protein sequence ID" value="MFB9739421.1"/>
    <property type="molecule type" value="Genomic_DNA"/>
</dbReference>
<evidence type="ECO:0000256" key="1">
    <source>
        <dbReference type="SAM" id="MobiDB-lite"/>
    </source>
</evidence>
<organism evidence="3 4">
    <name type="scientific">Streptomyces thermocoprophilus</name>
    <dbReference type="NCBI Taxonomy" id="78356"/>
    <lineage>
        <taxon>Bacteria</taxon>
        <taxon>Bacillati</taxon>
        <taxon>Actinomycetota</taxon>
        <taxon>Actinomycetes</taxon>
        <taxon>Kitasatosporales</taxon>
        <taxon>Streptomycetaceae</taxon>
        <taxon>Streptomyces</taxon>
    </lineage>
</organism>
<proteinExistence type="predicted"/>
<feature type="region of interest" description="Disordered" evidence="1">
    <location>
        <begin position="1"/>
        <end position="37"/>
    </location>
</feature>
<keyword evidence="2" id="KW-0812">Transmembrane</keyword>
<keyword evidence="2" id="KW-1133">Transmembrane helix</keyword>
<dbReference type="Proteomes" id="UP001589703">
    <property type="component" value="Unassembled WGS sequence"/>
</dbReference>
<evidence type="ECO:0000313" key="3">
    <source>
        <dbReference type="EMBL" id="MFB9739421.1"/>
    </source>
</evidence>
<feature type="compositionally biased region" description="Basic and acidic residues" evidence="1">
    <location>
        <begin position="1"/>
        <end position="23"/>
    </location>
</feature>
<keyword evidence="4" id="KW-1185">Reference proteome</keyword>